<evidence type="ECO:0000313" key="2">
    <source>
        <dbReference type="Proteomes" id="UP000003561"/>
    </source>
</evidence>
<reference evidence="1 2" key="2">
    <citation type="submission" date="2009-03" db="EMBL/GenBank/DDBJ databases">
        <title>Draft genome sequence of Roseburia inulinivorans (DSM 16841).</title>
        <authorList>
            <person name="Sudarsanam P."/>
            <person name="Ley R."/>
            <person name="Guruge J."/>
            <person name="Turnbaugh P.J."/>
            <person name="Mahowald M."/>
            <person name="Liep D."/>
            <person name="Gordon J."/>
        </authorList>
    </citation>
    <scope>NUCLEOTIDE SEQUENCE [LARGE SCALE GENOMIC DNA]</scope>
    <source>
        <strain evidence="1 2">DSM 16841</strain>
    </source>
</reference>
<name>C0FSJ1_9FIRM</name>
<accession>C0FSJ1</accession>
<comment type="caution">
    <text evidence="1">The sequence shown here is derived from an EMBL/GenBank/DDBJ whole genome shotgun (WGS) entry which is preliminary data.</text>
</comment>
<evidence type="ECO:0000313" key="1">
    <source>
        <dbReference type="EMBL" id="EEG94444.1"/>
    </source>
</evidence>
<protein>
    <submittedName>
        <fullName evidence="1">Uncharacterized protein</fullName>
    </submittedName>
</protein>
<dbReference type="eggNOG" id="ENOG502ZUUN">
    <property type="taxonomic scope" value="Bacteria"/>
</dbReference>
<organism evidence="1 2">
    <name type="scientific">Roseburia inulinivorans DSM 16841</name>
    <dbReference type="NCBI Taxonomy" id="622312"/>
    <lineage>
        <taxon>Bacteria</taxon>
        <taxon>Bacillati</taxon>
        <taxon>Bacillota</taxon>
        <taxon>Clostridia</taxon>
        <taxon>Lachnospirales</taxon>
        <taxon>Lachnospiraceae</taxon>
        <taxon>Roseburia</taxon>
    </lineage>
</organism>
<dbReference type="AlphaFoldDB" id="C0FSJ1"/>
<sequence length="68" mass="7750">MVHDIVQKVMANMQISGSVSGMHGVFKDMNDAINASIEAQKKVCTMTLDQREQIISLIRKKHMKMQKF</sequence>
<gene>
    <name evidence="1" type="ORF">ROSEINA2194_01707</name>
</gene>
<reference evidence="1 2" key="1">
    <citation type="submission" date="2009-02" db="EMBL/GenBank/DDBJ databases">
        <authorList>
            <person name="Fulton L."/>
            <person name="Clifton S."/>
            <person name="Fulton B."/>
            <person name="Xu J."/>
            <person name="Minx P."/>
            <person name="Pepin K.H."/>
            <person name="Johnson M."/>
            <person name="Bhonagiri V."/>
            <person name="Nash W.E."/>
            <person name="Mardis E.R."/>
            <person name="Wilson R.K."/>
        </authorList>
    </citation>
    <scope>NUCLEOTIDE SEQUENCE [LARGE SCALE GENOMIC DNA]</scope>
    <source>
        <strain evidence="1 2">DSM 16841</strain>
    </source>
</reference>
<dbReference type="EMBL" id="ACFY01000062">
    <property type="protein sequence ID" value="EEG94444.1"/>
    <property type="molecule type" value="Genomic_DNA"/>
</dbReference>
<dbReference type="Proteomes" id="UP000003561">
    <property type="component" value="Unassembled WGS sequence"/>
</dbReference>
<proteinExistence type="predicted"/>